<keyword evidence="2" id="KW-1185">Reference proteome</keyword>
<accession>A0A2K2F658</accession>
<proteinExistence type="predicted"/>
<dbReference type="KEGG" id="cthd:CDO33_16920"/>
<evidence type="ECO:0000313" key="2">
    <source>
        <dbReference type="Proteomes" id="UP000236151"/>
    </source>
</evidence>
<evidence type="ECO:0000313" key="1">
    <source>
        <dbReference type="EMBL" id="PNU01603.1"/>
    </source>
</evidence>
<dbReference type="AlphaFoldDB" id="A0A2K2F658"/>
<dbReference type="Proteomes" id="UP000236151">
    <property type="component" value="Unassembled WGS sequence"/>
</dbReference>
<reference evidence="1 2" key="1">
    <citation type="submission" date="2017-06" db="EMBL/GenBank/DDBJ databases">
        <title>Investigating the central metabolism of Clostridium thermosuccinogenes.</title>
        <authorList>
            <person name="Koendjbiharie J.G."/>
            <person name="van Kranenburg R."/>
        </authorList>
    </citation>
    <scope>NUCLEOTIDE SEQUENCE [LARGE SCALE GENOMIC DNA]</scope>
    <source>
        <strain evidence="1 2">DSM 5806</strain>
    </source>
</reference>
<dbReference type="EMBL" id="NIOJ01000001">
    <property type="protein sequence ID" value="PNU01603.1"/>
    <property type="molecule type" value="Genomic_DNA"/>
</dbReference>
<gene>
    <name evidence="1" type="ORF">CDQ84_00930</name>
</gene>
<protein>
    <submittedName>
        <fullName evidence="1">Uncharacterized protein</fullName>
    </submittedName>
</protein>
<organism evidence="1 2">
    <name type="scientific">Clostridium thermosuccinogenes</name>
    <dbReference type="NCBI Taxonomy" id="84032"/>
    <lineage>
        <taxon>Bacteria</taxon>
        <taxon>Bacillati</taxon>
        <taxon>Bacillota</taxon>
        <taxon>Clostridia</taxon>
        <taxon>Eubacteriales</taxon>
        <taxon>Clostridiaceae</taxon>
        <taxon>Clostridium</taxon>
    </lineage>
</organism>
<comment type="caution">
    <text evidence="1">The sequence shown here is derived from an EMBL/GenBank/DDBJ whole genome shotgun (WGS) entry which is preliminary data.</text>
</comment>
<name>A0A2K2F658_9CLOT</name>
<sequence>MHQPAPYPALDAACLHAGKPFLNNSAKTWTNHQPASVPAILKSLNIKHHNLYKTGLNPAN</sequence>